<reference evidence="1 2" key="1">
    <citation type="submission" date="2018-03" db="EMBL/GenBank/DDBJ databases">
        <title>Genomic Encyclopedia of Archaeal and Bacterial Type Strains, Phase II (KMG-II): from individual species to whole genera.</title>
        <authorList>
            <person name="Goeker M."/>
        </authorList>
    </citation>
    <scope>NUCLEOTIDE SEQUENCE [LARGE SCALE GENOMIC DNA]</scope>
    <source>
        <strain evidence="1 2">DSM 44889</strain>
    </source>
</reference>
<dbReference type="SUPFAM" id="SSF53335">
    <property type="entry name" value="S-adenosyl-L-methionine-dependent methyltransferases"/>
    <property type="match status" value="1"/>
</dbReference>
<dbReference type="Gene3D" id="3.40.50.150">
    <property type="entry name" value="Vaccinia Virus protein VP39"/>
    <property type="match status" value="1"/>
</dbReference>
<name>A0A316A487_9ACTN</name>
<evidence type="ECO:0000313" key="1">
    <source>
        <dbReference type="EMBL" id="PWJ51750.1"/>
    </source>
</evidence>
<gene>
    <name evidence="1" type="ORF">BXY45_12028</name>
</gene>
<dbReference type="InterPro" id="IPR029063">
    <property type="entry name" value="SAM-dependent_MTases_sf"/>
</dbReference>
<dbReference type="EMBL" id="QGDQ01000020">
    <property type="protein sequence ID" value="PWJ51750.1"/>
    <property type="molecule type" value="Genomic_DNA"/>
</dbReference>
<comment type="caution">
    <text evidence="1">The sequence shown here is derived from an EMBL/GenBank/DDBJ whole genome shotgun (WGS) entry which is preliminary data.</text>
</comment>
<sequence>MGRPTRGTTGTNRLRRLDRWLTGPAAALLRATDDPLVVDLGYGASHTTTAELAARLRVVRPDVEVVGLEIDPERVRLATEGLTRAGVEASGVRFALGGFELGAPDVLGGRRPVVVRAANVLRQYPVEEVEPAWRLVAQRLAPGGVLLDATCDEIGRRAAWIVVDDDGAPRSLVISLRQAGLERPGVVAERLPKVLIERNVPGEPVHAWLAALDDAWAREAPLAVFGARQRFAAACARVREDGWPVLGRPARWRLGEVTVAASAVGL</sequence>
<accession>A0A316A487</accession>
<evidence type="ECO:0008006" key="3">
    <source>
        <dbReference type="Google" id="ProtNLM"/>
    </source>
</evidence>
<dbReference type="Proteomes" id="UP000245469">
    <property type="component" value="Unassembled WGS sequence"/>
</dbReference>
<organism evidence="1 2">
    <name type="scientific">Quadrisphaera granulorum</name>
    <dbReference type="NCBI Taxonomy" id="317664"/>
    <lineage>
        <taxon>Bacteria</taxon>
        <taxon>Bacillati</taxon>
        <taxon>Actinomycetota</taxon>
        <taxon>Actinomycetes</taxon>
        <taxon>Kineosporiales</taxon>
        <taxon>Kineosporiaceae</taxon>
        <taxon>Quadrisphaera</taxon>
    </lineage>
</organism>
<proteinExistence type="predicted"/>
<keyword evidence="2" id="KW-1185">Reference proteome</keyword>
<dbReference type="AlphaFoldDB" id="A0A316A487"/>
<protein>
    <recommendedName>
        <fullName evidence="3">Methyltransferase family protein</fullName>
    </recommendedName>
</protein>
<evidence type="ECO:0000313" key="2">
    <source>
        <dbReference type="Proteomes" id="UP000245469"/>
    </source>
</evidence>